<accession>A0ABZ0Z268</accession>
<dbReference type="EMBL" id="OR769219">
    <property type="protein sequence ID" value="WQJ51201.1"/>
    <property type="molecule type" value="Genomic_DNA"/>
</dbReference>
<sequence length="200" mass="23572">MFNNIKDIKDLDKYLINDDFTYRHYAIGSPNNNDIFPYSKIIWGCGICEHDKKVQMNYVFPLMIYNNSNEGCYVLFSLNTSFNDTYHYVETAKEMFDIAWSHIRYTSGLSIYSELQFLNINEVTDLTNFDIKLFDSPGDAEYYRKETEKILRKKIKADKESDSANIISLEDIANKFNIDINKLIIKGIWNDPYNKKRTKI</sequence>
<dbReference type="Proteomes" id="UP001348805">
    <property type="component" value="Segment"/>
</dbReference>
<proteinExistence type="predicted"/>
<keyword evidence="2" id="KW-1185">Reference proteome</keyword>
<reference evidence="1 2" key="1">
    <citation type="submission" date="2023-11" db="EMBL/GenBank/DDBJ databases">
        <authorList>
            <person name="Cook R."/>
            <person name="Crisci M."/>
            <person name="Pye H."/>
            <person name="Adriaenssens E."/>
            <person name="Santini J."/>
        </authorList>
    </citation>
    <scope>NUCLEOTIDE SEQUENCE [LARGE SCALE GENOMIC DNA]</scope>
    <source>
        <strain evidence="1">Lak_Megaphage_RVC_AP3_GC26</strain>
    </source>
</reference>
<evidence type="ECO:0000313" key="1">
    <source>
        <dbReference type="EMBL" id="WQJ51201.1"/>
    </source>
</evidence>
<organism evidence="1 2">
    <name type="scientific">phage Lak_Megaphage_RVC_AP3_GC26</name>
    <dbReference type="NCBI Taxonomy" id="3109225"/>
    <lineage>
        <taxon>Viruses</taxon>
        <taxon>Duplodnaviria</taxon>
        <taxon>Heunggongvirae</taxon>
        <taxon>Uroviricota</taxon>
        <taxon>Caudoviricetes</taxon>
        <taxon>Caudoviricetes code 15 clade</taxon>
    </lineage>
</organism>
<name>A0ABZ0Z268_9CAUD</name>
<evidence type="ECO:0000313" key="2">
    <source>
        <dbReference type="Proteomes" id="UP001348805"/>
    </source>
</evidence>
<protein>
    <submittedName>
        <fullName evidence="1">Uncharacterized protein</fullName>
    </submittedName>
</protein>